<dbReference type="PANTHER" id="PTHR23419:SF8">
    <property type="entry name" value="FI09726P"/>
    <property type="match status" value="1"/>
</dbReference>
<name>A0ABU2H9H6_9ACTN</name>
<organism evidence="2 3">
    <name type="scientific">Lipingzhangella rawalii</name>
    <dbReference type="NCBI Taxonomy" id="2055835"/>
    <lineage>
        <taxon>Bacteria</taxon>
        <taxon>Bacillati</taxon>
        <taxon>Actinomycetota</taxon>
        <taxon>Actinomycetes</taxon>
        <taxon>Streptosporangiales</taxon>
        <taxon>Nocardiopsidaceae</taxon>
        <taxon>Lipingzhangella</taxon>
    </lineage>
</organism>
<dbReference type="EMBL" id="JAVLVT010000006">
    <property type="protein sequence ID" value="MDS1271500.1"/>
    <property type="molecule type" value="Genomic_DNA"/>
</dbReference>
<dbReference type="PANTHER" id="PTHR23419">
    <property type="entry name" value="DIVALENT CATION TOLERANCE CUTA-RELATED"/>
    <property type="match status" value="1"/>
</dbReference>
<dbReference type="InterPro" id="IPR004323">
    <property type="entry name" value="Ion_tolerance_CutA"/>
</dbReference>
<gene>
    <name evidence="2" type="primary">cutA</name>
    <name evidence="2" type="ORF">RIF23_14470</name>
</gene>
<comment type="caution">
    <text evidence="2">The sequence shown here is derived from an EMBL/GenBank/DDBJ whole genome shotgun (WGS) entry which is preliminary data.</text>
</comment>
<evidence type="ECO:0000313" key="3">
    <source>
        <dbReference type="Proteomes" id="UP001250214"/>
    </source>
</evidence>
<accession>A0ABU2H9H6</accession>
<evidence type="ECO:0000256" key="1">
    <source>
        <dbReference type="ARBA" id="ARBA00010169"/>
    </source>
</evidence>
<dbReference type="InterPro" id="IPR015867">
    <property type="entry name" value="N-reg_PII/ATP_PRibTrfase_C"/>
</dbReference>
<keyword evidence="3" id="KW-1185">Reference proteome</keyword>
<protein>
    <submittedName>
        <fullName evidence="2">Divalent-cation tolerance protein CutA</fullName>
    </submittedName>
</protein>
<reference evidence="3" key="1">
    <citation type="submission" date="2023-07" db="EMBL/GenBank/DDBJ databases">
        <title>Novel species in the genus Lipingzhangella isolated from Sambhar Salt Lake.</title>
        <authorList>
            <person name="Jiya N."/>
            <person name="Kajale S."/>
            <person name="Sharma A."/>
        </authorList>
    </citation>
    <scope>NUCLEOTIDE SEQUENCE [LARGE SCALE GENOMIC DNA]</scope>
    <source>
        <strain evidence="3">LS1_29</strain>
    </source>
</reference>
<proteinExistence type="inferred from homology"/>
<sequence length="108" mass="12133">MRQHVRVETTTDSRQEALALASTAIEARLAACAQVNGPITSVYQWQGAIENDEEWLVVFKTAHDRLDDLVARLRAEHSYDVPEIIAVPIIGGNPAYLDWLRDETRESS</sequence>
<evidence type="ECO:0000313" key="2">
    <source>
        <dbReference type="EMBL" id="MDS1271500.1"/>
    </source>
</evidence>
<dbReference type="SUPFAM" id="SSF54913">
    <property type="entry name" value="GlnB-like"/>
    <property type="match status" value="1"/>
</dbReference>
<dbReference type="InterPro" id="IPR011322">
    <property type="entry name" value="N-reg_PII-like_a/b"/>
</dbReference>
<dbReference type="Proteomes" id="UP001250214">
    <property type="component" value="Unassembled WGS sequence"/>
</dbReference>
<dbReference type="Pfam" id="PF03091">
    <property type="entry name" value="CutA1"/>
    <property type="match status" value="1"/>
</dbReference>
<comment type="similarity">
    <text evidence="1">Belongs to the CutA family.</text>
</comment>
<dbReference type="Gene3D" id="3.30.70.120">
    <property type="match status" value="1"/>
</dbReference>
<dbReference type="RefSeq" id="WP_310913051.1">
    <property type="nucleotide sequence ID" value="NZ_JAVLVT010000006.1"/>
</dbReference>